<name>A0AA48KQB9_9ALTE</name>
<proteinExistence type="predicted"/>
<dbReference type="EMBL" id="AP027272">
    <property type="protein sequence ID" value="BDX07606.1"/>
    <property type="molecule type" value="Genomic_DNA"/>
</dbReference>
<dbReference type="Proteomes" id="UP001333710">
    <property type="component" value="Chromosome"/>
</dbReference>
<protein>
    <submittedName>
        <fullName evidence="1">Uncharacterized protein</fullName>
    </submittedName>
</protein>
<keyword evidence="2" id="KW-1185">Reference proteome</keyword>
<organism evidence="1 2">
    <name type="scientific">Planctobacterium marinum</name>
    <dbReference type="NCBI Taxonomy" id="1631968"/>
    <lineage>
        <taxon>Bacteria</taxon>
        <taxon>Pseudomonadati</taxon>
        <taxon>Pseudomonadota</taxon>
        <taxon>Gammaproteobacteria</taxon>
        <taxon>Alteromonadales</taxon>
        <taxon>Alteromonadaceae</taxon>
        <taxon>Planctobacterium</taxon>
    </lineage>
</organism>
<dbReference type="AlphaFoldDB" id="A0AA48KQB9"/>
<gene>
    <name evidence="1" type="ORF">MACH26_31270</name>
</gene>
<accession>A0AA48KQB9</accession>
<dbReference type="KEGG" id="pmaw:MACH26_31270"/>
<evidence type="ECO:0000313" key="2">
    <source>
        <dbReference type="Proteomes" id="UP001333710"/>
    </source>
</evidence>
<reference evidence="1" key="1">
    <citation type="submission" date="2023-01" db="EMBL/GenBank/DDBJ databases">
        <title>Complete genome sequence of Planctobacterium marinum strain Dej080120_11.</title>
        <authorList>
            <person name="Ueki S."/>
            <person name="Maruyama F."/>
        </authorList>
    </citation>
    <scope>NUCLEOTIDE SEQUENCE</scope>
    <source>
        <strain evidence="1">Dej080120_11</strain>
    </source>
</reference>
<evidence type="ECO:0000313" key="1">
    <source>
        <dbReference type="EMBL" id="BDX07606.1"/>
    </source>
</evidence>
<sequence>MVLVVLVYEPAAAFAGTKTVMENSQLSPEARLIPDSDKLEDPLIVEPEPQYPVAGKAVAASPDNVAFKSLVKDKSVMPFSRSVLRILKSKVIVLPGEPNEENADETVPFSTVKKVAVVDSVKGTKLPVS</sequence>